<feature type="chain" id="PRO_5017989712" evidence="1">
    <location>
        <begin position="27"/>
        <end position="238"/>
    </location>
</feature>
<evidence type="ECO:0000313" key="3">
    <source>
        <dbReference type="Proteomes" id="UP000268696"/>
    </source>
</evidence>
<evidence type="ECO:0000256" key="1">
    <source>
        <dbReference type="SAM" id="SignalP"/>
    </source>
</evidence>
<dbReference type="Proteomes" id="UP000268696">
    <property type="component" value="Chromosome"/>
</dbReference>
<accession>A0A3G7UE57</accession>
<reference evidence="2 3" key="1">
    <citation type="submission" date="2018-03" db="EMBL/GenBank/DDBJ databases">
        <title>Diversity of phytobeneficial traits revealed by whole-genome analysis of worldwide-isolated phenazine-producing Pseudomonas spp.</title>
        <authorList>
            <person name="Biessy A."/>
            <person name="Novinscak A."/>
            <person name="Blom J."/>
            <person name="Leger G."/>
            <person name="Thomashow L.S."/>
            <person name="Cazorla F.M."/>
            <person name="Josic D."/>
            <person name="Filion M."/>
        </authorList>
    </citation>
    <scope>NUCLEOTIDE SEQUENCE [LARGE SCALE GENOMIC DNA]</scope>
    <source>
        <strain evidence="2 3">30B</strain>
    </source>
</reference>
<dbReference type="RefSeq" id="WP_124379086.1">
    <property type="nucleotide sequence ID" value="NZ_CP027754.1"/>
</dbReference>
<keyword evidence="1" id="KW-0732">Signal</keyword>
<organism evidence="2 3">
    <name type="scientific">Pseudomonas synxantha</name>
    <dbReference type="NCBI Taxonomy" id="47883"/>
    <lineage>
        <taxon>Bacteria</taxon>
        <taxon>Pseudomonadati</taxon>
        <taxon>Pseudomonadota</taxon>
        <taxon>Gammaproteobacteria</taxon>
        <taxon>Pseudomonadales</taxon>
        <taxon>Pseudomonadaceae</taxon>
        <taxon>Pseudomonas</taxon>
    </lineage>
</organism>
<protein>
    <submittedName>
        <fullName evidence="2">Beta-fimbriae probable major subunit</fullName>
    </submittedName>
</protein>
<dbReference type="InterPro" id="IPR010546">
    <property type="entry name" value="DUF1120"/>
</dbReference>
<name>A0A3G7UE57_9PSED</name>
<feature type="signal peptide" evidence="1">
    <location>
        <begin position="1"/>
        <end position="26"/>
    </location>
</feature>
<sequence>MKHTTKNIALVLSLATLVTTSLPVLGAPVDVRVIGSITPAACTPTVGGGGTIDYGHIHPSKLSSTDYTVLPEKTIALSITCDAPAKVAINAINGRPSSAAGAIEGLGGAGTGPIPLGGETGPYVVGLGLTDDGKKIGGYRLMYDIASSTADGVNVANIWRFNFETDVHWLRSSSNLYHRVAPRYTSWSTETARPYLPVAATTFSATIKVHAYLNNTTELDISKPIVLDGLTTLELIYL</sequence>
<dbReference type="Pfam" id="PF06551">
    <property type="entry name" value="DUF1120"/>
    <property type="match status" value="1"/>
</dbReference>
<gene>
    <name evidence="2" type="ORF">C4K03_4761</name>
</gene>
<evidence type="ECO:0000313" key="2">
    <source>
        <dbReference type="EMBL" id="AZE56899.1"/>
    </source>
</evidence>
<proteinExistence type="predicted"/>
<dbReference type="AlphaFoldDB" id="A0A3G7UE57"/>
<dbReference type="EMBL" id="CP027754">
    <property type="protein sequence ID" value="AZE56899.1"/>
    <property type="molecule type" value="Genomic_DNA"/>
</dbReference>